<dbReference type="InterPro" id="IPR003609">
    <property type="entry name" value="Pan_app"/>
</dbReference>
<sequence>MFTQLVVAALLGSALAVTTSTPDACFRPPYASLLPLSKDSAVQSFCRSSFPPLLCSSTSTSTSTSTVVQIIATATVFTGTNTITSVTSTATVTTITGIQTVCIVVNKRDAVDSISTPRFETDDTLVAELTKRSQRHQRPDSQSSAYPTPSELKNKSPSFIKTFCSCATWIRRCEPIKATLTSFTTQNILADTTLQATTTAFVDTTTTVPAAATSQVPCPSCSEADTCIYGLAFAQYCQKAGNYDGAAASSLTVTSVDECRQACADNYPCNYYKLDGRSNTCSLYENVIDGDATPDLQSVYGYVYANC</sequence>
<dbReference type="Gene3D" id="3.50.4.10">
    <property type="entry name" value="Hepatocyte Growth Factor"/>
    <property type="match status" value="1"/>
</dbReference>
<dbReference type="AlphaFoldDB" id="A0A9Q9AQQ5"/>
<evidence type="ECO:0000256" key="2">
    <source>
        <dbReference type="SAM" id="SignalP"/>
    </source>
</evidence>
<name>A0A9Q9AQQ5_9PEZI</name>
<reference evidence="4" key="1">
    <citation type="submission" date="2022-06" db="EMBL/GenBank/DDBJ databases">
        <title>Complete genome sequences of two strains of the flax pathogen Septoria linicola.</title>
        <authorList>
            <person name="Lapalu N."/>
            <person name="Simon A."/>
            <person name="Demenou B."/>
            <person name="Paumier D."/>
            <person name="Guillot M.-P."/>
            <person name="Gout L."/>
            <person name="Valade R."/>
        </authorList>
    </citation>
    <scope>NUCLEOTIDE SEQUENCE</scope>
    <source>
        <strain evidence="4">SE15195</strain>
    </source>
</reference>
<protein>
    <submittedName>
        <fullName evidence="4">PAN/Apple domain-containing protein</fullName>
    </submittedName>
</protein>
<accession>A0A9Q9AQQ5</accession>
<feature type="chain" id="PRO_5040414228" evidence="2">
    <location>
        <begin position="17"/>
        <end position="307"/>
    </location>
</feature>
<evidence type="ECO:0000259" key="3">
    <source>
        <dbReference type="PROSITE" id="PS50948"/>
    </source>
</evidence>
<keyword evidence="5" id="KW-1185">Reference proteome</keyword>
<dbReference type="PROSITE" id="PS50948">
    <property type="entry name" value="PAN"/>
    <property type="match status" value="1"/>
</dbReference>
<feature type="signal peptide" evidence="2">
    <location>
        <begin position="1"/>
        <end position="16"/>
    </location>
</feature>
<evidence type="ECO:0000256" key="1">
    <source>
        <dbReference type="SAM" id="MobiDB-lite"/>
    </source>
</evidence>
<dbReference type="EMBL" id="CP099420">
    <property type="protein sequence ID" value="USW50830.1"/>
    <property type="molecule type" value="Genomic_DNA"/>
</dbReference>
<feature type="region of interest" description="Disordered" evidence="1">
    <location>
        <begin position="130"/>
        <end position="153"/>
    </location>
</feature>
<evidence type="ECO:0000313" key="4">
    <source>
        <dbReference type="EMBL" id="USW50830.1"/>
    </source>
</evidence>
<evidence type="ECO:0000313" key="5">
    <source>
        <dbReference type="Proteomes" id="UP001056384"/>
    </source>
</evidence>
<feature type="domain" description="Apple" evidence="3">
    <location>
        <begin position="237"/>
        <end position="307"/>
    </location>
</feature>
<organism evidence="4 5">
    <name type="scientific">Septoria linicola</name>
    <dbReference type="NCBI Taxonomy" id="215465"/>
    <lineage>
        <taxon>Eukaryota</taxon>
        <taxon>Fungi</taxon>
        <taxon>Dikarya</taxon>
        <taxon>Ascomycota</taxon>
        <taxon>Pezizomycotina</taxon>
        <taxon>Dothideomycetes</taxon>
        <taxon>Dothideomycetidae</taxon>
        <taxon>Mycosphaerellales</taxon>
        <taxon>Mycosphaerellaceae</taxon>
        <taxon>Septoria</taxon>
    </lineage>
</organism>
<proteinExistence type="predicted"/>
<dbReference type="Proteomes" id="UP001056384">
    <property type="component" value="Chromosome 3"/>
</dbReference>
<keyword evidence="2" id="KW-0732">Signal</keyword>
<gene>
    <name evidence="4" type="ORF">Slin15195_G041490</name>
</gene>